<reference evidence="6 7" key="1">
    <citation type="submission" date="2018-08" db="EMBL/GenBank/DDBJ databases">
        <title>Genome and evolution of the arbuscular mycorrhizal fungus Diversispora epigaea (formerly Glomus versiforme) and its bacterial endosymbionts.</title>
        <authorList>
            <person name="Sun X."/>
            <person name="Fei Z."/>
            <person name="Harrison M."/>
        </authorList>
    </citation>
    <scope>NUCLEOTIDE SEQUENCE [LARGE SCALE GENOMIC DNA]</scope>
    <source>
        <strain evidence="6 7">IT104</strain>
    </source>
</reference>
<feature type="transmembrane region" description="Helical" evidence="5">
    <location>
        <begin position="142"/>
        <end position="160"/>
    </location>
</feature>
<sequence>MSNIFRILLHTSGIFSFSYSFYILPSLKRSQNLIFEFTHLTIIGLLFSLVAFVLALLYDIFTKSRVISILKNIFTAVSVPLEGLISLMYWSLILYDEKLILEPGNARLPFLIDLGFHLIPALCLWTDFLFFTKDFRKSHSHVFYILIFAFSYSIWIQFWFSQFGMWPYPLLAKLETQHRIGVYLACFVLCTGIYHLGAFVHTIFNKTMKKID</sequence>
<organism evidence="6 7">
    <name type="scientific">Diversispora epigaea</name>
    <dbReference type="NCBI Taxonomy" id="1348612"/>
    <lineage>
        <taxon>Eukaryota</taxon>
        <taxon>Fungi</taxon>
        <taxon>Fungi incertae sedis</taxon>
        <taxon>Mucoromycota</taxon>
        <taxon>Glomeromycotina</taxon>
        <taxon>Glomeromycetes</taxon>
        <taxon>Diversisporales</taxon>
        <taxon>Diversisporaceae</taxon>
        <taxon>Diversispora</taxon>
    </lineage>
</organism>
<keyword evidence="7" id="KW-1185">Reference proteome</keyword>
<dbReference type="Pfam" id="PF04750">
    <property type="entry name" value="Far-17a_AIG1"/>
    <property type="match status" value="1"/>
</dbReference>
<dbReference type="GO" id="GO:0012505">
    <property type="term" value="C:endomembrane system"/>
    <property type="evidence" value="ECO:0007669"/>
    <property type="project" value="UniProtKB-SubCell"/>
</dbReference>
<feature type="transmembrane region" description="Helical" evidence="5">
    <location>
        <begin position="73"/>
        <end position="90"/>
    </location>
</feature>
<dbReference type="OrthoDB" id="1898221at2759"/>
<keyword evidence="3 5" id="KW-1133">Transmembrane helix</keyword>
<proteinExistence type="predicted"/>
<keyword evidence="4 5" id="KW-0472">Membrane</keyword>
<feature type="transmembrane region" description="Helical" evidence="5">
    <location>
        <begin position="37"/>
        <end position="61"/>
    </location>
</feature>
<evidence type="ECO:0000256" key="1">
    <source>
        <dbReference type="ARBA" id="ARBA00004127"/>
    </source>
</evidence>
<evidence type="ECO:0000256" key="2">
    <source>
        <dbReference type="ARBA" id="ARBA00022692"/>
    </source>
</evidence>
<comment type="caution">
    <text evidence="6">The sequence shown here is derived from an EMBL/GenBank/DDBJ whole genome shotgun (WGS) entry which is preliminary data.</text>
</comment>
<feature type="transmembrane region" description="Helical" evidence="5">
    <location>
        <begin position="180"/>
        <end position="204"/>
    </location>
</feature>
<feature type="transmembrane region" description="Helical" evidence="5">
    <location>
        <begin position="7"/>
        <end position="25"/>
    </location>
</feature>
<evidence type="ECO:0000256" key="5">
    <source>
        <dbReference type="SAM" id="Phobius"/>
    </source>
</evidence>
<evidence type="ECO:0000256" key="3">
    <source>
        <dbReference type="ARBA" id="ARBA00022989"/>
    </source>
</evidence>
<dbReference type="EMBL" id="PQFF01000048">
    <property type="protein sequence ID" value="RHZ86438.1"/>
    <property type="molecule type" value="Genomic_DNA"/>
</dbReference>
<comment type="subcellular location">
    <subcellularLocation>
        <location evidence="1">Endomembrane system</location>
        <topology evidence="1">Multi-pass membrane protein</topology>
    </subcellularLocation>
</comment>
<dbReference type="GO" id="GO:0016020">
    <property type="term" value="C:membrane"/>
    <property type="evidence" value="ECO:0007669"/>
    <property type="project" value="InterPro"/>
</dbReference>
<dbReference type="AlphaFoldDB" id="A0A397JI16"/>
<dbReference type="Proteomes" id="UP000266861">
    <property type="component" value="Unassembled WGS sequence"/>
</dbReference>
<dbReference type="InterPro" id="IPR006838">
    <property type="entry name" value="ADTRP_AIG1"/>
</dbReference>
<gene>
    <name evidence="6" type="ORF">Glove_51g82</name>
</gene>
<evidence type="ECO:0000256" key="4">
    <source>
        <dbReference type="ARBA" id="ARBA00023136"/>
    </source>
</evidence>
<dbReference type="PANTHER" id="PTHR10989:SF16">
    <property type="entry name" value="AT02829P-RELATED"/>
    <property type="match status" value="1"/>
</dbReference>
<protein>
    <recommendedName>
        <fullName evidence="8">FAR-17a/AIG1-like protein</fullName>
    </recommendedName>
</protein>
<name>A0A397JI16_9GLOM</name>
<evidence type="ECO:0000313" key="7">
    <source>
        <dbReference type="Proteomes" id="UP000266861"/>
    </source>
</evidence>
<feature type="transmembrane region" description="Helical" evidence="5">
    <location>
        <begin position="110"/>
        <end position="130"/>
    </location>
</feature>
<evidence type="ECO:0008006" key="8">
    <source>
        <dbReference type="Google" id="ProtNLM"/>
    </source>
</evidence>
<accession>A0A397JI16</accession>
<keyword evidence="2 5" id="KW-0812">Transmembrane</keyword>
<evidence type="ECO:0000313" key="6">
    <source>
        <dbReference type="EMBL" id="RHZ86438.1"/>
    </source>
</evidence>
<dbReference type="PANTHER" id="PTHR10989">
    <property type="entry name" value="ANDROGEN-INDUCED PROTEIN 1-RELATED"/>
    <property type="match status" value="1"/>
</dbReference>